<feature type="domain" description="FAD dependent oxidoreductase" evidence="2">
    <location>
        <begin position="154"/>
        <end position="299"/>
    </location>
</feature>
<dbReference type="GO" id="GO:0043799">
    <property type="term" value="F:glycine oxidase activity"/>
    <property type="evidence" value="ECO:0007669"/>
    <property type="project" value="UniProtKB-EC"/>
</dbReference>
<sequence length="315" mass="33863">MSVTVIGGGVMGLCIATELNARGIPAAILDRAPGPQACSWWAGGMLAPWCEGESAEPAVVRHGLGAADWWRDQGVPVTRNGTLVVSPARDTGALARFARRSQGHRMLDAQGIAALEPDLGTRFDRALFFDSEAHLAPREALAILSERLARTQAATGQVIDCRGLSARDALGDLRGVRGEMVVIRCPEIALSRPVRLLHPRMPLYVVPRGDGVFMLGATMLESDRRGPPTARAVLELLSAAFALHPAFAEAEVLELGADARPAFPDNLPRIRRVGGVIHANGLYRHGFLLAPAVARMVADHLQHQTRPEFMDADHD</sequence>
<dbReference type="SUPFAM" id="SSF51971">
    <property type="entry name" value="Nucleotide-binding domain"/>
    <property type="match status" value="1"/>
</dbReference>
<feature type="domain" description="FAD dependent oxidoreductase" evidence="2">
    <location>
        <begin position="3"/>
        <end position="150"/>
    </location>
</feature>
<dbReference type="OrthoDB" id="9790035at2"/>
<dbReference type="RefSeq" id="WP_126154430.1">
    <property type="nucleotide sequence ID" value="NZ_UZWE01000029.1"/>
</dbReference>
<keyword evidence="4" id="KW-1185">Reference proteome</keyword>
<organism evidence="3 4">
    <name type="scientific">Paracoccus haematequi</name>
    <dbReference type="NCBI Taxonomy" id="2491866"/>
    <lineage>
        <taxon>Bacteria</taxon>
        <taxon>Pseudomonadati</taxon>
        <taxon>Pseudomonadota</taxon>
        <taxon>Alphaproteobacteria</taxon>
        <taxon>Rhodobacterales</taxon>
        <taxon>Paracoccaceae</taxon>
        <taxon>Paracoccus</taxon>
    </lineage>
</organism>
<evidence type="ECO:0000313" key="3">
    <source>
        <dbReference type="EMBL" id="VDS08784.1"/>
    </source>
</evidence>
<keyword evidence="1 3" id="KW-0560">Oxidoreductase</keyword>
<proteinExistence type="predicted"/>
<evidence type="ECO:0000313" key="4">
    <source>
        <dbReference type="Proteomes" id="UP000270743"/>
    </source>
</evidence>
<dbReference type="Pfam" id="PF01266">
    <property type="entry name" value="DAO"/>
    <property type="match status" value="2"/>
</dbReference>
<dbReference type="Gene3D" id="3.50.50.60">
    <property type="entry name" value="FAD/NAD(P)-binding domain"/>
    <property type="match status" value="2"/>
</dbReference>
<dbReference type="EMBL" id="UZWE01000029">
    <property type="protein sequence ID" value="VDS08784.1"/>
    <property type="molecule type" value="Genomic_DNA"/>
</dbReference>
<evidence type="ECO:0000259" key="2">
    <source>
        <dbReference type="Pfam" id="PF01266"/>
    </source>
</evidence>
<dbReference type="PANTHER" id="PTHR13847:SF289">
    <property type="entry name" value="GLYCINE OXIDASE"/>
    <property type="match status" value="1"/>
</dbReference>
<dbReference type="Gene3D" id="3.30.9.10">
    <property type="entry name" value="D-Amino Acid Oxidase, subunit A, domain 2"/>
    <property type="match status" value="2"/>
</dbReference>
<name>A0A447IMU5_9RHOB</name>
<dbReference type="InterPro" id="IPR006076">
    <property type="entry name" value="FAD-dep_OxRdtase"/>
</dbReference>
<accession>A0A447IMU5</accession>
<dbReference type="Proteomes" id="UP000270743">
    <property type="component" value="Unassembled WGS sequence"/>
</dbReference>
<gene>
    <name evidence="3" type="primary">thiO_2</name>
    <name evidence="3" type="ORF">PARHAE_01968</name>
</gene>
<dbReference type="PANTHER" id="PTHR13847">
    <property type="entry name" value="SARCOSINE DEHYDROGENASE-RELATED"/>
    <property type="match status" value="1"/>
</dbReference>
<reference evidence="3 4" key="1">
    <citation type="submission" date="2018-12" db="EMBL/GenBank/DDBJ databases">
        <authorList>
            <person name="Criscuolo A."/>
        </authorList>
    </citation>
    <scope>NUCLEOTIDE SEQUENCE [LARGE SCALE GENOMIC DNA]</scope>
    <source>
        <strain evidence="3">ACIP1116241</strain>
    </source>
</reference>
<dbReference type="InterPro" id="IPR036188">
    <property type="entry name" value="FAD/NAD-bd_sf"/>
</dbReference>
<dbReference type="SUPFAM" id="SSF54373">
    <property type="entry name" value="FAD-linked reductases, C-terminal domain"/>
    <property type="match status" value="1"/>
</dbReference>
<dbReference type="EC" id="1.4.3.19" evidence="3"/>
<dbReference type="AlphaFoldDB" id="A0A447IMU5"/>
<dbReference type="GO" id="GO:0005737">
    <property type="term" value="C:cytoplasm"/>
    <property type="evidence" value="ECO:0007669"/>
    <property type="project" value="TreeGrafter"/>
</dbReference>
<evidence type="ECO:0000256" key="1">
    <source>
        <dbReference type="ARBA" id="ARBA00023002"/>
    </source>
</evidence>
<protein>
    <submittedName>
        <fullName evidence="3">Glycine oxidase</fullName>
        <ecNumber evidence="3">1.4.3.19</ecNumber>
    </submittedName>
</protein>